<feature type="region of interest" description="Disordered" evidence="1">
    <location>
        <begin position="588"/>
        <end position="694"/>
    </location>
</feature>
<evidence type="ECO:0000313" key="3">
    <source>
        <dbReference type="EMBL" id="KAJ5590461.1"/>
    </source>
</evidence>
<comment type="caution">
    <text evidence="3">The sequence shown here is derived from an EMBL/GenBank/DDBJ whole genome shotgun (WGS) entry which is preliminary data.</text>
</comment>
<feature type="compositionally biased region" description="Polar residues" evidence="1">
    <location>
        <begin position="279"/>
        <end position="289"/>
    </location>
</feature>
<gene>
    <name evidence="3" type="ORF">N7450_004433</name>
</gene>
<evidence type="ECO:0000256" key="1">
    <source>
        <dbReference type="SAM" id="MobiDB-lite"/>
    </source>
</evidence>
<feature type="compositionally biased region" description="Polar residues" evidence="1">
    <location>
        <begin position="660"/>
        <end position="670"/>
    </location>
</feature>
<feature type="region of interest" description="Disordered" evidence="1">
    <location>
        <begin position="220"/>
        <end position="289"/>
    </location>
</feature>
<name>A0AAD6GTC4_9EURO</name>
<accession>A0AAD6GTC4</accession>
<feature type="compositionally biased region" description="Polar residues" evidence="1">
    <location>
        <begin position="252"/>
        <end position="268"/>
    </location>
</feature>
<feature type="domain" description="DUF7587" evidence="2">
    <location>
        <begin position="315"/>
        <end position="455"/>
    </location>
</feature>
<reference evidence="3 4" key="1">
    <citation type="journal article" date="2023" name="IMA Fungus">
        <title>Comparative genomic study of the Penicillium genus elucidates a diverse pangenome and 15 lateral gene transfer events.</title>
        <authorList>
            <person name="Petersen C."/>
            <person name="Sorensen T."/>
            <person name="Nielsen M.R."/>
            <person name="Sondergaard T.E."/>
            <person name="Sorensen J.L."/>
            <person name="Fitzpatrick D.A."/>
            <person name="Frisvad J.C."/>
            <person name="Nielsen K.L."/>
        </authorList>
    </citation>
    <scope>NUCLEOTIDE SEQUENCE [LARGE SCALE GENOMIC DNA]</scope>
    <source>
        <strain evidence="3 4">IBT 29057</strain>
    </source>
</reference>
<protein>
    <recommendedName>
        <fullName evidence="2">DUF7587 domain-containing protein</fullName>
    </recommendedName>
</protein>
<evidence type="ECO:0000313" key="4">
    <source>
        <dbReference type="Proteomes" id="UP001216150"/>
    </source>
</evidence>
<evidence type="ECO:0000259" key="2">
    <source>
        <dbReference type="Pfam" id="PF24494"/>
    </source>
</evidence>
<keyword evidence="4" id="KW-1185">Reference proteome</keyword>
<dbReference type="Pfam" id="PF24494">
    <property type="entry name" value="DUF7587"/>
    <property type="match status" value="1"/>
</dbReference>
<feature type="compositionally biased region" description="Basic and acidic residues" evidence="1">
    <location>
        <begin position="220"/>
        <end position="251"/>
    </location>
</feature>
<dbReference type="InterPro" id="IPR056009">
    <property type="entry name" value="DUF7587"/>
</dbReference>
<organism evidence="3 4">
    <name type="scientific">Penicillium hetheringtonii</name>
    <dbReference type="NCBI Taxonomy" id="911720"/>
    <lineage>
        <taxon>Eukaryota</taxon>
        <taxon>Fungi</taxon>
        <taxon>Dikarya</taxon>
        <taxon>Ascomycota</taxon>
        <taxon>Pezizomycotina</taxon>
        <taxon>Eurotiomycetes</taxon>
        <taxon>Eurotiomycetidae</taxon>
        <taxon>Eurotiales</taxon>
        <taxon>Aspergillaceae</taxon>
        <taxon>Penicillium</taxon>
    </lineage>
</organism>
<dbReference type="Proteomes" id="UP001216150">
    <property type="component" value="Unassembled WGS sequence"/>
</dbReference>
<dbReference type="EMBL" id="JAQJAC010000003">
    <property type="protein sequence ID" value="KAJ5590461.1"/>
    <property type="molecule type" value="Genomic_DNA"/>
</dbReference>
<proteinExistence type="predicted"/>
<sequence>MSTRISQTGLEEEVQWDCQLRQTLCCMMRFFVLSPQAFESVFSEIYCNELKSRGLEMEDAVSYDYLHREWSAMKRRNSGVWHHVHTDTSFTRDGEWQSKILQIQSTAAMLGITIMQQDRDFVERLTCDGMKFDGEYLESILLVNSDQTNANPDPVSFTCNSTVPDPLPIQESIEEYDDAKTLHIERCSLPENIPTEALVLSHGKRCIWCAWEMDEKAMDQREISDRDMDEREMNKKEMDEREREDREKEVSEGNQCMRSLTPFNNAESTRAEFDENTSDRSIWSNQGNESPVRQFGSFYESNLLDRPGQCSSRDAPPLLFRWWNVNSQGINTRTFFIAGAFSELKSPEEDLKLESMEREEFLLAFRNHVTRAPVKSPFISTFRSPFAPIHRALRYQDGAVISVIDPSNLETGLFKATTLLELTNTTLKYWSAWGEYVVWESIPSAAIICTFNINTLLNIAEVNPTIGSFLQLPLIHGSKYCDGFLYERIARNLRSHHEHDAALSRLMDLLNVPSEYRLRMCRCFKESWLTGCRYLHCEATVDRLPSESPEDEVYVWPNDMPTYPLPFTPANRAPTIESEISYHPPLVEEDSDWESSEGERQDAQSPDARCPRRDTSSSGYSVCDDSDSDVPRRQASPPTSPIHGGLIFKSKPPIPISFAGRQNIQKTPEVSETEMSDTWPSDGENYLSDYCKKK</sequence>
<dbReference type="AlphaFoldDB" id="A0AAD6GTC4"/>